<evidence type="ECO:0008006" key="4">
    <source>
        <dbReference type="Google" id="ProtNLM"/>
    </source>
</evidence>
<sequence>MGFQRIFLSSIILALTLSSIVSADDVLISSPHVTNWGDWGEVEKCPVGSFVFGYKLKVQPGGGVLNDDTALNGIELLCITPTKRHNATQDKALTPISSSVGHAGDFGQILECPEPGYVVGFQLRSEPNQLLYDDSAANDLKLMCSTGETLEGYGDPIFGDWTEPQRCPRSTLVCGIQTQVESDGQMDNTSLNNVNMVCCDSA</sequence>
<evidence type="ECO:0000313" key="3">
    <source>
        <dbReference type="Proteomes" id="UP001642540"/>
    </source>
</evidence>
<proteinExistence type="predicted"/>
<dbReference type="SUPFAM" id="SSF51092">
    <property type="entry name" value="Vitelline membrane outer protein-I (VMO-I)"/>
    <property type="match status" value="1"/>
</dbReference>
<dbReference type="EMBL" id="CAXLJM020000066">
    <property type="protein sequence ID" value="CAL8121814.1"/>
    <property type="molecule type" value="Genomic_DNA"/>
</dbReference>
<evidence type="ECO:0000313" key="2">
    <source>
        <dbReference type="EMBL" id="CAL8121814.1"/>
    </source>
</evidence>
<feature type="signal peptide" evidence="1">
    <location>
        <begin position="1"/>
        <end position="23"/>
    </location>
</feature>
<dbReference type="CDD" id="cd00220">
    <property type="entry name" value="VMO-I"/>
    <property type="match status" value="1"/>
</dbReference>
<evidence type="ECO:0000256" key="1">
    <source>
        <dbReference type="SAM" id="SignalP"/>
    </source>
</evidence>
<feature type="chain" id="PRO_5045234029" description="Vitelline membrane outer layer protein 1" evidence="1">
    <location>
        <begin position="24"/>
        <end position="202"/>
    </location>
</feature>
<organism evidence="2 3">
    <name type="scientific">Orchesella dallaii</name>
    <dbReference type="NCBI Taxonomy" id="48710"/>
    <lineage>
        <taxon>Eukaryota</taxon>
        <taxon>Metazoa</taxon>
        <taxon>Ecdysozoa</taxon>
        <taxon>Arthropoda</taxon>
        <taxon>Hexapoda</taxon>
        <taxon>Collembola</taxon>
        <taxon>Entomobryomorpha</taxon>
        <taxon>Entomobryoidea</taxon>
        <taxon>Orchesellidae</taxon>
        <taxon>Orchesellinae</taxon>
        <taxon>Orchesella</taxon>
    </lineage>
</organism>
<accession>A0ABP1R772</accession>
<keyword evidence="1" id="KW-0732">Signal</keyword>
<dbReference type="Proteomes" id="UP001642540">
    <property type="component" value="Unassembled WGS sequence"/>
</dbReference>
<dbReference type="PANTHER" id="PTHR18841">
    <property type="entry name" value="VITELLINE MEMBRANE OUTER LAYER PROTEIN I-RELATED"/>
    <property type="match status" value="1"/>
</dbReference>
<protein>
    <recommendedName>
        <fullName evidence="4">Vitelline membrane outer layer protein 1</fullName>
    </recommendedName>
</protein>
<name>A0ABP1R772_9HEXA</name>
<gene>
    <name evidence="2" type="ORF">ODALV1_LOCUS19550</name>
</gene>
<dbReference type="PANTHER" id="PTHR18841:SF0">
    <property type="entry name" value="VITELLINE MEMBRANE OUTER LAYER 1 HOMOLOG A-RELATED"/>
    <property type="match status" value="1"/>
</dbReference>
<dbReference type="InterPro" id="IPR036706">
    <property type="entry name" value="VOMI_sf"/>
</dbReference>
<keyword evidence="3" id="KW-1185">Reference proteome</keyword>
<dbReference type="Gene3D" id="2.100.10.20">
    <property type="entry name" value="Vitelline membrane outer layer protein I (VOMI)"/>
    <property type="match status" value="1"/>
</dbReference>
<reference evidence="2 3" key="1">
    <citation type="submission" date="2024-08" db="EMBL/GenBank/DDBJ databases">
        <authorList>
            <person name="Cucini C."/>
            <person name="Frati F."/>
        </authorList>
    </citation>
    <scope>NUCLEOTIDE SEQUENCE [LARGE SCALE GENOMIC DNA]</scope>
</reference>
<comment type="caution">
    <text evidence="2">The sequence shown here is derived from an EMBL/GenBank/DDBJ whole genome shotgun (WGS) entry which is preliminary data.</text>
</comment>
<dbReference type="InterPro" id="IPR005515">
    <property type="entry name" value="VOMI"/>
</dbReference>
<dbReference type="Pfam" id="PF03762">
    <property type="entry name" value="VOMI"/>
    <property type="match status" value="1"/>
</dbReference>